<keyword evidence="2" id="KW-1185">Reference proteome</keyword>
<proteinExistence type="predicted"/>
<reference evidence="1" key="1">
    <citation type="journal article" date="2023" name="IMA Fungus">
        <title>Comparative genomic study of the Penicillium genus elucidates a diverse pangenome and 15 lateral gene transfer events.</title>
        <authorList>
            <person name="Petersen C."/>
            <person name="Sorensen T."/>
            <person name="Nielsen M.R."/>
            <person name="Sondergaard T.E."/>
            <person name="Sorensen J.L."/>
            <person name="Fitzpatrick D.A."/>
            <person name="Frisvad J.C."/>
            <person name="Nielsen K.L."/>
        </authorList>
    </citation>
    <scope>NUCLEOTIDE SEQUENCE</scope>
    <source>
        <strain evidence="1">IBT 17514</strain>
    </source>
</reference>
<dbReference type="Proteomes" id="UP001215712">
    <property type="component" value="Unassembled WGS sequence"/>
</dbReference>
<accession>A0AAD6HCS5</accession>
<dbReference type="PANTHER" id="PTHR37538:SF1">
    <property type="entry name" value="BTB DOMAIN-CONTAINING PROTEIN"/>
    <property type="match status" value="1"/>
</dbReference>
<comment type="caution">
    <text evidence="1">The sequence shown here is derived from an EMBL/GenBank/DDBJ whole genome shotgun (WGS) entry which is preliminary data.</text>
</comment>
<sequence>MTNHFHLGKKRYSLLGCFIRKYPQFDRQLLWHTSIDLSDVHKDVGYTIVHFLYSESYKTIDSPLDEGESKIAREYKKAVLAYRASRTYKLPALESLAKRYIKLFGEAMATSDILQITREVFPKFSKDETWLPNHIKPNLQQFSISGESDTDLDALNTIFEPFAAVQSRESHSDYLPKEAAAEVYPKEAAAAEAYPEEAANIHSAKEESLPSPKNHTSKLYLAKYLLENVHLWVQNSDGAGRRAVKRSLAVQSDGWKGGRFWRQRLSFSASFSQVLIF</sequence>
<evidence type="ECO:0000313" key="1">
    <source>
        <dbReference type="EMBL" id="KAJ5709035.1"/>
    </source>
</evidence>
<reference evidence="1" key="2">
    <citation type="submission" date="2023-01" db="EMBL/GenBank/DDBJ databases">
        <authorList>
            <person name="Petersen C."/>
        </authorList>
    </citation>
    <scope>NUCLEOTIDE SEQUENCE</scope>
    <source>
        <strain evidence="1">IBT 17514</strain>
    </source>
</reference>
<dbReference type="PANTHER" id="PTHR37538">
    <property type="entry name" value="BTB DOMAIN-CONTAINING PROTEIN"/>
    <property type="match status" value="1"/>
</dbReference>
<evidence type="ECO:0008006" key="3">
    <source>
        <dbReference type="Google" id="ProtNLM"/>
    </source>
</evidence>
<organism evidence="1 2">
    <name type="scientific">Penicillium malachiteum</name>
    <dbReference type="NCBI Taxonomy" id="1324776"/>
    <lineage>
        <taxon>Eukaryota</taxon>
        <taxon>Fungi</taxon>
        <taxon>Dikarya</taxon>
        <taxon>Ascomycota</taxon>
        <taxon>Pezizomycotina</taxon>
        <taxon>Eurotiomycetes</taxon>
        <taxon>Eurotiomycetidae</taxon>
        <taxon>Eurotiales</taxon>
        <taxon>Aspergillaceae</taxon>
        <taxon>Penicillium</taxon>
    </lineage>
</organism>
<name>A0AAD6HCS5_9EURO</name>
<dbReference type="EMBL" id="JAQJAN010000019">
    <property type="protein sequence ID" value="KAJ5709035.1"/>
    <property type="molecule type" value="Genomic_DNA"/>
</dbReference>
<protein>
    <recommendedName>
        <fullName evidence="3">BTB domain-containing protein</fullName>
    </recommendedName>
</protein>
<gene>
    <name evidence="1" type="ORF">N7493_010369</name>
</gene>
<dbReference type="AlphaFoldDB" id="A0AAD6HCS5"/>
<evidence type="ECO:0000313" key="2">
    <source>
        <dbReference type="Proteomes" id="UP001215712"/>
    </source>
</evidence>